<evidence type="ECO:0000313" key="2">
    <source>
        <dbReference type="Proteomes" id="UP000824533"/>
    </source>
</evidence>
<organism evidence="1 2">
    <name type="scientific">Dendrolimus kikuchii</name>
    <dbReference type="NCBI Taxonomy" id="765133"/>
    <lineage>
        <taxon>Eukaryota</taxon>
        <taxon>Metazoa</taxon>
        <taxon>Ecdysozoa</taxon>
        <taxon>Arthropoda</taxon>
        <taxon>Hexapoda</taxon>
        <taxon>Insecta</taxon>
        <taxon>Pterygota</taxon>
        <taxon>Neoptera</taxon>
        <taxon>Endopterygota</taxon>
        <taxon>Lepidoptera</taxon>
        <taxon>Glossata</taxon>
        <taxon>Ditrysia</taxon>
        <taxon>Bombycoidea</taxon>
        <taxon>Lasiocampidae</taxon>
        <taxon>Dendrolimus</taxon>
    </lineage>
</organism>
<dbReference type="Proteomes" id="UP000824533">
    <property type="component" value="Linkage Group LG08"/>
</dbReference>
<proteinExistence type="predicted"/>
<evidence type="ECO:0000313" key="1">
    <source>
        <dbReference type="EMBL" id="KAJ0179365.1"/>
    </source>
</evidence>
<protein>
    <submittedName>
        <fullName evidence="1">Uncharacterized protein</fullName>
    </submittedName>
</protein>
<comment type="caution">
    <text evidence="1">The sequence shown here is derived from an EMBL/GenBank/DDBJ whole genome shotgun (WGS) entry which is preliminary data.</text>
</comment>
<sequence>MNRYMSLFNIKKILDYRNISRLTAEGKEIPKQKQYENRVTLINTDNSVSITDLKNAQSLSVRRELKLVKIQDVDSKTRRPVYKLMTNTEYHAEELNKRKEKQASRQNDTTKGEKLLTLSSRIGDHDLITGIKKIIKLLGKHYEVKVIITGDGVMSEQNLDRIYSVIENNVKDSGKIVQKRNKGNALKFQLLPIKQNSSQATIITTLTANDEDDSLVIDVNSTID</sequence>
<accession>A0ACC1D6C7</accession>
<reference evidence="1 2" key="1">
    <citation type="journal article" date="2021" name="Front. Genet.">
        <title>Chromosome-Level Genome Assembly Reveals Significant Gene Expansion in the Toll and IMD Signaling Pathways of Dendrolimus kikuchii.</title>
        <authorList>
            <person name="Zhou J."/>
            <person name="Wu P."/>
            <person name="Xiong Z."/>
            <person name="Liu N."/>
            <person name="Zhao N."/>
            <person name="Ji M."/>
            <person name="Qiu Y."/>
            <person name="Yang B."/>
        </authorList>
    </citation>
    <scope>NUCLEOTIDE SEQUENCE [LARGE SCALE GENOMIC DNA]</scope>
    <source>
        <strain evidence="1">Ann1</strain>
    </source>
</reference>
<dbReference type="EMBL" id="CM034394">
    <property type="protein sequence ID" value="KAJ0179365.1"/>
    <property type="molecule type" value="Genomic_DNA"/>
</dbReference>
<name>A0ACC1D6C7_9NEOP</name>
<keyword evidence="2" id="KW-1185">Reference proteome</keyword>
<gene>
    <name evidence="1" type="ORF">K1T71_005077</name>
</gene>